<dbReference type="SUPFAM" id="SSF53474">
    <property type="entry name" value="alpha/beta-Hydrolases"/>
    <property type="match status" value="1"/>
</dbReference>
<keyword evidence="1" id="KW-0378">Hydrolase</keyword>
<dbReference type="Pfam" id="PF12697">
    <property type="entry name" value="Abhydrolase_6"/>
    <property type="match status" value="1"/>
</dbReference>
<name>A0A0P0Z5K0_9HYPH</name>
<protein>
    <recommendedName>
        <fullName evidence="2">AB hydrolase-1 domain-containing protein</fullName>
    </recommendedName>
</protein>
<evidence type="ECO:0000313" key="3">
    <source>
        <dbReference type="EMBL" id="BAT29338.1"/>
    </source>
</evidence>
<dbReference type="EMBL" id="LC066380">
    <property type="protein sequence ID" value="BAT29338.1"/>
    <property type="molecule type" value="Genomic_DNA"/>
</dbReference>
<feature type="domain" description="AB hydrolase-1" evidence="2">
    <location>
        <begin position="77"/>
        <end position="248"/>
    </location>
</feature>
<evidence type="ECO:0000256" key="1">
    <source>
        <dbReference type="ARBA" id="ARBA00022801"/>
    </source>
</evidence>
<dbReference type="InterPro" id="IPR029058">
    <property type="entry name" value="AB_hydrolase_fold"/>
</dbReference>
<sequence length="278" mass="29712">MSQMVDAAITDFDTAYGNAGAIAGAETYPPRWRERAAAFRQELEVAGRAHLVCPYGDGERAAYDLFLPESTPAGLAVYVHGGYWKAFGRSEWSHLAAGALARGFAVAMPSYPLCPTVRIAEITRHVGQFLDAVAAEVFGPIRLSGHSAGGHLVTRMICTDSPLCEATIARIDRVLSISGVHDLRPLLKTQMNEILALDLAEARAESPALLEPQGEATLTCLVGGDELPEFRRQNTLLASAWRGLGLRTAAIEAPGRHHFDVIDALEDPASDAVALLAG</sequence>
<accession>A0A0P0Z5K0</accession>
<dbReference type="AlphaFoldDB" id="A0A0P0Z5K0"/>
<dbReference type="InterPro" id="IPR050300">
    <property type="entry name" value="GDXG_lipolytic_enzyme"/>
</dbReference>
<dbReference type="PANTHER" id="PTHR48081:SF33">
    <property type="entry name" value="KYNURENINE FORMAMIDASE"/>
    <property type="match status" value="1"/>
</dbReference>
<proteinExistence type="predicted"/>
<evidence type="ECO:0000259" key="2">
    <source>
        <dbReference type="Pfam" id="PF12697"/>
    </source>
</evidence>
<dbReference type="InterPro" id="IPR000073">
    <property type="entry name" value="AB_hydrolase_1"/>
</dbReference>
<dbReference type="GO" id="GO:0016787">
    <property type="term" value="F:hydrolase activity"/>
    <property type="evidence" value="ECO:0007669"/>
    <property type="project" value="UniProtKB-KW"/>
</dbReference>
<dbReference type="PANTHER" id="PTHR48081">
    <property type="entry name" value="AB HYDROLASE SUPERFAMILY PROTEIN C4A8.06C"/>
    <property type="match status" value="1"/>
</dbReference>
<dbReference type="Gene3D" id="3.40.50.1820">
    <property type="entry name" value="alpha/beta hydrolase"/>
    <property type="match status" value="1"/>
</dbReference>
<reference evidence="3" key="1">
    <citation type="journal article" date="2015" name="Proc. Natl. Acad. Sci. U.S.A.">
        <title>Bacterial clade with the ribosomal RNA operon on a small plasmid rather than the chromosome.</title>
        <authorList>
            <person name="Anda M."/>
            <person name="Ohtsubo Y."/>
            <person name="Okubo T."/>
            <person name="Sugawara M."/>
            <person name="Nagata Y."/>
            <person name="Tsuda M."/>
            <person name="Minamisawa K."/>
            <person name="Mitsui H."/>
        </authorList>
    </citation>
    <scope>NUCLEOTIDE SEQUENCE</scope>
    <source>
        <strain evidence="3">DSM 21871</strain>
    </source>
</reference>
<organism evidence="3">
    <name type="scientific">Aurantimonas manganoxydans</name>
    <dbReference type="NCBI Taxonomy" id="651183"/>
    <lineage>
        <taxon>Bacteria</taxon>
        <taxon>Pseudomonadati</taxon>
        <taxon>Pseudomonadota</taxon>
        <taxon>Alphaproteobacteria</taxon>
        <taxon>Hyphomicrobiales</taxon>
        <taxon>Aurantimonadaceae</taxon>
        <taxon>Aurantimonas</taxon>
    </lineage>
</organism>